<keyword evidence="1" id="KW-0436">Ligase</keyword>
<dbReference type="SUPFAM" id="SSF52402">
    <property type="entry name" value="Adenine nucleotide alpha hydrolases-like"/>
    <property type="match status" value="1"/>
</dbReference>
<evidence type="ECO:0000313" key="2">
    <source>
        <dbReference type="Proteomes" id="UP000254712"/>
    </source>
</evidence>
<dbReference type="GO" id="GO:0005524">
    <property type="term" value="F:ATP binding"/>
    <property type="evidence" value="ECO:0007669"/>
    <property type="project" value="InterPro"/>
</dbReference>
<dbReference type="EMBL" id="UGXT01000002">
    <property type="protein sequence ID" value="SUH34742.1"/>
    <property type="molecule type" value="Genomic_DNA"/>
</dbReference>
<reference evidence="1 2" key="1">
    <citation type="submission" date="2018-06" db="EMBL/GenBank/DDBJ databases">
        <authorList>
            <consortium name="Pathogen Informatics"/>
            <person name="Doyle S."/>
        </authorList>
    </citation>
    <scope>NUCLEOTIDE SEQUENCE [LARGE SCALE GENOMIC DNA]</scope>
    <source>
        <strain evidence="1 2">NCTC8261</strain>
    </source>
</reference>
<dbReference type="InterPro" id="IPR018223">
    <property type="entry name" value="Arginosuc_synth_CS"/>
</dbReference>
<dbReference type="InterPro" id="IPR014729">
    <property type="entry name" value="Rossmann-like_a/b/a_fold"/>
</dbReference>
<dbReference type="AlphaFoldDB" id="A0A379WKY1"/>
<protein>
    <submittedName>
        <fullName evidence="1">Argininosuccinate synthase</fullName>
        <ecNumber evidence="1">6.3.4.5</ecNumber>
    </submittedName>
</protein>
<sequence>MTTILKHLPAGQRIGIAFSGGLDTSAALLWMRQKGAVPYAYTANLGQTG</sequence>
<dbReference type="Gene3D" id="3.40.50.620">
    <property type="entry name" value="HUPs"/>
    <property type="match status" value="1"/>
</dbReference>
<accession>A0A379WKY1</accession>
<dbReference type="PROSITE" id="PS00564">
    <property type="entry name" value="ARGININOSUCCIN_SYN_1"/>
    <property type="match status" value="1"/>
</dbReference>
<dbReference type="EC" id="6.3.4.5" evidence="1"/>
<evidence type="ECO:0000313" key="1">
    <source>
        <dbReference type="EMBL" id="SUH34742.1"/>
    </source>
</evidence>
<proteinExistence type="predicted"/>
<organism evidence="1 2">
    <name type="scientific">Salmonella enterica I</name>
    <dbReference type="NCBI Taxonomy" id="59201"/>
    <lineage>
        <taxon>Bacteria</taxon>
        <taxon>Pseudomonadati</taxon>
        <taxon>Pseudomonadota</taxon>
        <taxon>Gammaproteobacteria</taxon>
        <taxon>Enterobacterales</taxon>
        <taxon>Enterobacteriaceae</taxon>
        <taxon>Salmonella</taxon>
    </lineage>
</organism>
<gene>
    <name evidence="1" type="primary">argG_5</name>
    <name evidence="1" type="ORF">NCTC8261_00934</name>
</gene>
<dbReference type="GO" id="GO:0006526">
    <property type="term" value="P:L-arginine biosynthetic process"/>
    <property type="evidence" value="ECO:0007669"/>
    <property type="project" value="InterPro"/>
</dbReference>
<name>A0A379WKY1_SALET</name>
<dbReference type="Proteomes" id="UP000254712">
    <property type="component" value="Unassembled WGS sequence"/>
</dbReference>
<dbReference type="GO" id="GO:0004055">
    <property type="term" value="F:argininosuccinate synthase activity"/>
    <property type="evidence" value="ECO:0007669"/>
    <property type="project" value="UniProtKB-EC"/>
</dbReference>